<dbReference type="KEGG" id="ajp:AMJAP_3353"/>
<keyword evidence="2" id="KW-1185">Reference proteome</keyword>
<dbReference type="Pfam" id="PF08811">
    <property type="entry name" value="DUF1800"/>
    <property type="match status" value="1"/>
</dbReference>
<dbReference type="RefSeq" id="WP_026340058.1">
    <property type="nucleotide sequence ID" value="NZ_AP014545.1"/>
</dbReference>
<reference evidence="1 2" key="1">
    <citation type="journal article" date="2008" name="Int. J. Syst. Evol. Microbiol.">
        <title>Amphritea japonica sp. nov. and Amphritea balenae sp. nov., isolated from the sediment adjacent to sperm whale carcasses off Kagoshima, Japan.</title>
        <authorList>
            <person name="Miyazaki M."/>
            <person name="Nogi Y."/>
            <person name="Fujiwara Y."/>
            <person name="Kawato M."/>
            <person name="Nagahama T."/>
            <person name="Kubokawa K."/>
            <person name="Horikoshi K."/>
        </authorList>
    </citation>
    <scope>NUCLEOTIDE SEQUENCE [LARGE SCALE GENOMIC DNA]</scope>
    <source>
        <strain evidence="1 2">ATCC BAA-1530</strain>
    </source>
</reference>
<evidence type="ECO:0000313" key="2">
    <source>
        <dbReference type="Proteomes" id="UP000595663"/>
    </source>
</evidence>
<evidence type="ECO:0000313" key="1">
    <source>
        <dbReference type="EMBL" id="BBB27938.1"/>
    </source>
</evidence>
<dbReference type="EMBL" id="AP014545">
    <property type="protein sequence ID" value="BBB27938.1"/>
    <property type="molecule type" value="Genomic_DNA"/>
</dbReference>
<dbReference type="InterPro" id="IPR014917">
    <property type="entry name" value="DUF1800"/>
</dbReference>
<accession>A0A7R6PEE2</accession>
<name>A0A7R6PEE2_9GAMM</name>
<dbReference type="Proteomes" id="UP000595663">
    <property type="component" value="Chromosome"/>
</dbReference>
<dbReference type="AlphaFoldDB" id="A0A7R6PEE2"/>
<organism evidence="1 2">
    <name type="scientific">Amphritea japonica ATCC BAA-1530</name>
    <dbReference type="NCBI Taxonomy" id="1278309"/>
    <lineage>
        <taxon>Bacteria</taxon>
        <taxon>Pseudomonadati</taxon>
        <taxon>Pseudomonadota</taxon>
        <taxon>Gammaproteobacteria</taxon>
        <taxon>Oceanospirillales</taxon>
        <taxon>Oceanospirillaceae</taxon>
        <taxon>Amphritea</taxon>
    </lineage>
</organism>
<protein>
    <recommendedName>
        <fullName evidence="3">DUF1800 domain-containing protein</fullName>
    </recommendedName>
</protein>
<sequence length="457" mass="50676">MISFSQNRALNRFGLGLSPSDVKASSADPKGWLLQQLQVQQDPGPKVADAASSLVAFHEWKSTRKLLSGSEDSDKKNGELKALQKSFADRELSNFNKRFEYAAQSRTPFRERLVQFYSNHFSVSRKGKRIISLACVAYENEAIRSNLNNSFSDMLLAAVSHPVMLIYLDNDRSIGPDSVAGRKSKRGLNENLAREILELHTLGVSGGYKQKDVLALANMITGWGGGGFKSKNPRVKPGEFYFSKHRHQPGTQVLLGKQYNFEGLEQGRRALTDLALDFSTARFIATKLAKHFIADNPPAEVISILERSFLISKGHLPTLHRTLVNLEAAWDPALKKFRTPYDYVLSAVRTIDLSMGGRIKKFVRTGLVTMNQPPFLANSPAGWSDEARYWSSSSALKKRVEWGLAAGSAIGASPRMIEWLITVLPAEADNLKLAMSRAASPAQAASLMLASPYFQWR</sequence>
<proteinExistence type="predicted"/>
<gene>
    <name evidence="1" type="ORF">AMJAP_3353</name>
</gene>
<evidence type="ECO:0008006" key="3">
    <source>
        <dbReference type="Google" id="ProtNLM"/>
    </source>
</evidence>